<dbReference type="Proteomes" id="UP000291343">
    <property type="component" value="Unassembled WGS sequence"/>
</dbReference>
<proteinExistence type="predicted"/>
<keyword evidence="2" id="KW-1185">Reference proteome</keyword>
<comment type="caution">
    <text evidence="1">The sequence shown here is derived from an EMBL/GenBank/DDBJ whole genome shotgun (WGS) entry which is preliminary data.</text>
</comment>
<feature type="non-terminal residue" evidence="1">
    <location>
        <position position="96"/>
    </location>
</feature>
<feature type="non-terminal residue" evidence="1">
    <location>
        <position position="1"/>
    </location>
</feature>
<dbReference type="SUPFAM" id="SSF48371">
    <property type="entry name" value="ARM repeat"/>
    <property type="match status" value="1"/>
</dbReference>
<dbReference type="Pfam" id="PF20206">
    <property type="entry name" value="Tra1_ring"/>
    <property type="match status" value="1"/>
</dbReference>
<sequence>PSKKEHETFLKEVITLCDSPDAQLLKQPCYKNIGSLIPFRRAAMRALAVCHYIPGYSERIFATLYNALSRPEPELQQAAFECMRTFVSGSTIDTNK</sequence>
<dbReference type="InterPro" id="IPR016024">
    <property type="entry name" value="ARM-type_fold"/>
</dbReference>
<dbReference type="STRING" id="195883.A0A482WQ22"/>
<dbReference type="OrthoDB" id="5570127at2759"/>
<organism evidence="1 2">
    <name type="scientific">Laodelphax striatellus</name>
    <name type="common">Small brown planthopper</name>
    <name type="synonym">Delphax striatella</name>
    <dbReference type="NCBI Taxonomy" id="195883"/>
    <lineage>
        <taxon>Eukaryota</taxon>
        <taxon>Metazoa</taxon>
        <taxon>Ecdysozoa</taxon>
        <taxon>Arthropoda</taxon>
        <taxon>Hexapoda</taxon>
        <taxon>Insecta</taxon>
        <taxon>Pterygota</taxon>
        <taxon>Neoptera</taxon>
        <taxon>Paraneoptera</taxon>
        <taxon>Hemiptera</taxon>
        <taxon>Auchenorrhyncha</taxon>
        <taxon>Fulgoroidea</taxon>
        <taxon>Delphacidae</taxon>
        <taxon>Criomorphinae</taxon>
        <taxon>Laodelphax</taxon>
    </lineage>
</organism>
<name>A0A482WQ22_LAOST</name>
<protein>
    <submittedName>
        <fullName evidence="1">Uncharacterized protein</fullName>
    </submittedName>
</protein>
<evidence type="ECO:0000313" key="2">
    <source>
        <dbReference type="Proteomes" id="UP000291343"/>
    </source>
</evidence>
<accession>A0A482WQ22</accession>
<reference evidence="1 2" key="1">
    <citation type="journal article" date="2017" name="Gigascience">
        <title>Genome sequence of the small brown planthopper, Laodelphax striatellus.</title>
        <authorList>
            <person name="Zhu J."/>
            <person name="Jiang F."/>
            <person name="Wang X."/>
            <person name="Yang P."/>
            <person name="Bao Y."/>
            <person name="Zhao W."/>
            <person name="Wang W."/>
            <person name="Lu H."/>
            <person name="Wang Q."/>
            <person name="Cui N."/>
            <person name="Li J."/>
            <person name="Chen X."/>
            <person name="Luo L."/>
            <person name="Yu J."/>
            <person name="Kang L."/>
            <person name="Cui F."/>
        </authorList>
    </citation>
    <scope>NUCLEOTIDE SEQUENCE [LARGE SCALE GENOMIC DNA]</scope>
    <source>
        <strain evidence="1">Lst14</strain>
    </source>
</reference>
<dbReference type="InterPro" id="IPR046805">
    <property type="entry name" value="Tra1_ring"/>
</dbReference>
<gene>
    <name evidence="1" type="ORF">LSTR_LSTR016491</name>
</gene>
<dbReference type="AlphaFoldDB" id="A0A482WQ22"/>
<dbReference type="EMBL" id="QKKF02027990">
    <property type="protein sequence ID" value="RZF35634.1"/>
    <property type="molecule type" value="Genomic_DNA"/>
</dbReference>
<dbReference type="InParanoid" id="A0A482WQ22"/>
<evidence type="ECO:0000313" key="1">
    <source>
        <dbReference type="EMBL" id="RZF35634.1"/>
    </source>
</evidence>